<name>A0ABD2H416_PAGBO</name>
<gene>
    <name evidence="2" type="ORF">OYC64_009402</name>
</gene>
<evidence type="ECO:0000313" key="3">
    <source>
        <dbReference type="Proteomes" id="UP001619887"/>
    </source>
</evidence>
<proteinExistence type="predicted"/>
<dbReference type="AlphaFoldDB" id="A0ABD2H416"/>
<dbReference type="EMBL" id="JBIYXZ010002072">
    <property type="protein sequence ID" value="KAL3061194.1"/>
    <property type="molecule type" value="Genomic_DNA"/>
</dbReference>
<protein>
    <submittedName>
        <fullName evidence="2">Uncharacterized protein</fullName>
    </submittedName>
</protein>
<reference evidence="2 3" key="2">
    <citation type="journal article" date="2024" name="G3 (Bethesda)">
        <title>The genome of the cryopelagic Antarctic bald notothen, Trematomus borchgrevinki.</title>
        <authorList>
            <person name="Rayamajhi N."/>
            <person name="Rivera-Colon A.G."/>
            <person name="Minhas B.F."/>
            <person name="Cheng C.C."/>
            <person name="Catchen J.M."/>
        </authorList>
    </citation>
    <scope>NUCLEOTIDE SEQUENCE [LARGE SCALE GENOMIC DNA]</scope>
    <source>
        <strain evidence="2">AGRC-2024</strain>
    </source>
</reference>
<reference evidence="2 3" key="1">
    <citation type="journal article" date="2022" name="G3 (Bethesda)">
        <title>Evaluating Illumina-, Nanopore-, and PacBio-based genome assembly strategies with the bald notothen, Trematomus borchgrevinki.</title>
        <authorList>
            <person name="Rayamajhi N."/>
            <person name="Cheng C.C."/>
            <person name="Catchen J.M."/>
        </authorList>
    </citation>
    <scope>NUCLEOTIDE SEQUENCE [LARGE SCALE GENOMIC DNA]</scope>
    <source>
        <strain evidence="2">AGRC-2024</strain>
    </source>
</reference>
<evidence type="ECO:0000313" key="2">
    <source>
        <dbReference type="EMBL" id="KAL3061194.1"/>
    </source>
</evidence>
<sequence>MKEKRPLRALPIERGTKAMTPGSKALHGRPSGPIECSTVCFKKESERGRRGGKRHRGKRSKGDFLVGTSWKLWTNSI</sequence>
<accession>A0ABD2H416</accession>
<comment type="caution">
    <text evidence="2">The sequence shown here is derived from an EMBL/GenBank/DDBJ whole genome shotgun (WGS) entry which is preliminary data.</text>
</comment>
<feature type="region of interest" description="Disordered" evidence="1">
    <location>
        <begin position="1"/>
        <end position="32"/>
    </location>
</feature>
<dbReference type="Proteomes" id="UP001619887">
    <property type="component" value="Unassembled WGS sequence"/>
</dbReference>
<evidence type="ECO:0000256" key="1">
    <source>
        <dbReference type="SAM" id="MobiDB-lite"/>
    </source>
</evidence>
<organism evidence="2 3">
    <name type="scientific">Pagothenia borchgrevinki</name>
    <name type="common">Bald rockcod</name>
    <name type="synonym">Trematomus borchgrevinki</name>
    <dbReference type="NCBI Taxonomy" id="8213"/>
    <lineage>
        <taxon>Eukaryota</taxon>
        <taxon>Metazoa</taxon>
        <taxon>Chordata</taxon>
        <taxon>Craniata</taxon>
        <taxon>Vertebrata</taxon>
        <taxon>Euteleostomi</taxon>
        <taxon>Actinopterygii</taxon>
        <taxon>Neopterygii</taxon>
        <taxon>Teleostei</taxon>
        <taxon>Neoteleostei</taxon>
        <taxon>Acanthomorphata</taxon>
        <taxon>Eupercaria</taxon>
        <taxon>Perciformes</taxon>
        <taxon>Notothenioidei</taxon>
        <taxon>Nototheniidae</taxon>
        <taxon>Pagothenia</taxon>
    </lineage>
</organism>
<keyword evidence="3" id="KW-1185">Reference proteome</keyword>